<evidence type="ECO:0000313" key="2">
    <source>
        <dbReference type="Proteomes" id="UP000245474"/>
    </source>
</evidence>
<dbReference type="EMBL" id="QFFI01000010">
    <property type="protein sequence ID" value="PWG63515.1"/>
    <property type="molecule type" value="Genomic_DNA"/>
</dbReference>
<gene>
    <name evidence="1" type="ORF">DEM34_08090</name>
</gene>
<proteinExistence type="predicted"/>
<keyword evidence="2" id="KW-1185">Reference proteome</keyword>
<reference evidence="1 2" key="1">
    <citation type="submission" date="2018-05" db="EMBL/GenBank/DDBJ databases">
        <title>Spiribacter halobius sp. nov., a moderately halophilic bacterium isolated from marine solar saltern.</title>
        <authorList>
            <person name="Zheng W.-S."/>
            <person name="Lu D.-C."/>
            <person name="Du Z.-J."/>
        </authorList>
    </citation>
    <scope>NUCLEOTIDE SEQUENCE [LARGE SCALE GENOMIC DNA]</scope>
    <source>
        <strain evidence="1 2">E85</strain>
    </source>
</reference>
<sequence>MRVCDAAVRGALRRWQARSDPEDSGIDHLRLPDTYGFRLTADGSARDHWPTPDDALLSETLSRQTILRRGLASVIGTRPRLFGVRYSVIAVEGEEWLLLCPYAAAGTVAGACVVCVDQHLRTVR</sequence>
<accession>A0A2U2N2Q1</accession>
<comment type="caution">
    <text evidence="1">The sequence shown here is derived from an EMBL/GenBank/DDBJ whole genome shotgun (WGS) entry which is preliminary data.</text>
</comment>
<name>A0A2U2N2Q1_9GAMM</name>
<evidence type="ECO:0000313" key="1">
    <source>
        <dbReference type="EMBL" id="PWG63515.1"/>
    </source>
</evidence>
<dbReference type="AlphaFoldDB" id="A0A2U2N2Q1"/>
<protein>
    <submittedName>
        <fullName evidence="1">Uncharacterized protein</fullName>
    </submittedName>
</protein>
<organism evidence="1 2">
    <name type="scientific">Sediminicurvatus halobius</name>
    <dbReference type="NCBI Taxonomy" id="2182432"/>
    <lineage>
        <taxon>Bacteria</taxon>
        <taxon>Pseudomonadati</taxon>
        <taxon>Pseudomonadota</taxon>
        <taxon>Gammaproteobacteria</taxon>
        <taxon>Chromatiales</taxon>
        <taxon>Ectothiorhodospiraceae</taxon>
        <taxon>Sediminicurvatus</taxon>
    </lineage>
</organism>
<dbReference type="Proteomes" id="UP000245474">
    <property type="component" value="Unassembled WGS sequence"/>
</dbReference>